<accession>A0A066YPH6</accession>
<dbReference type="EMBL" id="JNBY01000095">
    <property type="protein sequence ID" value="KDN83453.1"/>
    <property type="molecule type" value="Genomic_DNA"/>
</dbReference>
<keyword evidence="2" id="KW-1185">Reference proteome</keyword>
<dbReference type="HOGENOM" id="CLU_2682912_0_0_11"/>
<evidence type="ECO:0000313" key="2">
    <source>
        <dbReference type="Proteomes" id="UP000027178"/>
    </source>
</evidence>
<comment type="caution">
    <text evidence="1">The sequence shown here is derived from an EMBL/GenBank/DDBJ whole genome shotgun (WGS) entry which is preliminary data.</text>
</comment>
<dbReference type="Proteomes" id="UP000027178">
    <property type="component" value="Unassembled WGS sequence"/>
</dbReference>
<name>A0A066YPH6_9ACTN</name>
<gene>
    <name evidence="1" type="ORF">KCH_49350</name>
</gene>
<organism evidence="1 2">
    <name type="scientific">Kitasatospora cheerisanensis KCTC 2395</name>
    <dbReference type="NCBI Taxonomy" id="1348663"/>
    <lineage>
        <taxon>Bacteria</taxon>
        <taxon>Bacillati</taxon>
        <taxon>Actinomycetota</taxon>
        <taxon>Actinomycetes</taxon>
        <taxon>Kitasatosporales</taxon>
        <taxon>Streptomycetaceae</taxon>
        <taxon>Kitasatospora</taxon>
    </lineage>
</organism>
<reference evidence="1 2" key="1">
    <citation type="submission" date="2014-05" db="EMBL/GenBank/DDBJ databases">
        <title>Draft Genome Sequence of Kitasatospora cheerisanensis KCTC 2395.</title>
        <authorList>
            <person name="Nam D.H."/>
        </authorList>
    </citation>
    <scope>NUCLEOTIDE SEQUENCE [LARGE SCALE GENOMIC DNA]</scope>
    <source>
        <strain evidence="1 2">KCTC 2395</strain>
    </source>
</reference>
<dbReference type="RefSeq" id="WP_035865916.1">
    <property type="nucleotide sequence ID" value="NZ_KK853997.1"/>
</dbReference>
<dbReference type="PATRIC" id="fig|1348663.4.peg.4771"/>
<protein>
    <submittedName>
        <fullName evidence="1">Uncharacterized protein</fullName>
    </submittedName>
</protein>
<proteinExistence type="predicted"/>
<dbReference type="AlphaFoldDB" id="A0A066YPH6"/>
<evidence type="ECO:0000313" key="1">
    <source>
        <dbReference type="EMBL" id="KDN83453.1"/>
    </source>
</evidence>
<dbReference type="OrthoDB" id="9924688at2"/>
<sequence>MPKIRTPREQLERAMHVSFKVPEQAAAMLDAYRDQVLTEAHAIVLDVLPCLAGCDCAGQRAATALLAGRASQEG</sequence>